<dbReference type="PROSITE" id="PS50048">
    <property type="entry name" value="ZN2_CY6_FUNGAL_2"/>
    <property type="match status" value="2"/>
</dbReference>
<keyword evidence="9" id="KW-1185">Reference proteome</keyword>
<dbReference type="Pfam" id="PF04082">
    <property type="entry name" value="Fungal_trans"/>
    <property type="match status" value="1"/>
</dbReference>
<dbReference type="PRINTS" id="PR00755">
    <property type="entry name" value="AFLATOXINBRP"/>
</dbReference>
<dbReference type="InterPro" id="IPR036864">
    <property type="entry name" value="Zn2-C6_fun-type_DNA-bd_sf"/>
</dbReference>
<evidence type="ECO:0000256" key="3">
    <source>
        <dbReference type="ARBA" id="ARBA00023015"/>
    </source>
</evidence>
<protein>
    <recommendedName>
        <fullName evidence="7">Zn(2)-C6 fungal-type domain-containing protein</fullName>
    </recommendedName>
</protein>
<dbReference type="PANTHER" id="PTHR47338:SF7">
    <property type="entry name" value="ZN(II)2CYS6 TRANSCRIPTION FACTOR (EUROFUNG)"/>
    <property type="match status" value="1"/>
</dbReference>
<keyword evidence="4" id="KW-0804">Transcription</keyword>
<dbReference type="InterPro" id="IPR001138">
    <property type="entry name" value="Zn2Cys6_DnaBD"/>
</dbReference>
<comment type="subcellular location">
    <subcellularLocation>
        <location evidence="1">Nucleus</location>
    </subcellularLocation>
</comment>
<evidence type="ECO:0000256" key="4">
    <source>
        <dbReference type="ARBA" id="ARBA00023163"/>
    </source>
</evidence>
<dbReference type="InterPro" id="IPR007219">
    <property type="entry name" value="XnlR_reg_dom"/>
</dbReference>
<dbReference type="SUPFAM" id="SSF57701">
    <property type="entry name" value="Zn2/Cys6 DNA-binding domain"/>
    <property type="match status" value="2"/>
</dbReference>
<reference evidence="8 9" key="1">
    <citation type="submission" date="2023-01" db="EMBL/GenBank/DDBJ databases">
        <title>Analysis of 21 Apiospora genomes using comparative genomics revels a genus with tremendous synthesis potential of carbohydrate active enzymes and secondary metabolites.</title>
        <authorList>
            <person name="Sorensen T."/>
        </authorList>
    </citation>
    <scope>NUCLEOTIDE SEQUENCE [LARGE SCALE GENOMIC DNA]</scope>
    <source>
        <strain evidence="8 9">CBS 114990</strain>
    </source>
</reference>
<feature type="domain" description="Zn(2)-C6 fungal-type" evidence="7">
    <location>
        <begin position="105"/>
        <end position="136"/>
    </location>
</feature>
<dbReference type="PANTHER" id="PTHR47338">
    <property type="entry name" value="ZN(II)2CYS6 TRANSCRIPTION FACTOR (EUROFUNG)-RELATED"/>
    <property type="match status" value="1"/>
</dbReference>
<keyword evidence="5" id="KW-0539">Nucleus</keyword>
<evidence type="ECO:0000256" key="2">
    <source>
        <dbReference type="ARBA" id="ARBA00022723"/>
    </source>
</evidence>
<dbReference type="PROSITE" id="PS00463">
    <property type="entry name" value="ZN2_CY6_FUNGAL_1"/>
    <property type="match status" value="1"/>
</dbReference>
<gene>
    <name evidence="8" type="ORF">PG997_014870</name>
</gene>
<dbReference type="GeneID" id="92052244"/>
<dbReference type="Gene3D" id="4.10.240.10">
    <property type="entry name" value="Zn(2)-C6 fungal-type DNA-binding domain"/>
    <property type="match status" value="2"/>
</dbReference>
<dbReference type="Proteomes" id="UP001433268">
    <property type="component" value="Unassembled WGS sequence"/>
</dbReference>
<evidence type="ECO:0000313" key="8">
    <source>
        <dbReference type="EMBL" id="KAK8062773.1"/>
    </source>
</evidence>
<dbReference type="CDD" id="cd00067">
    <property type="entry name" value="GAL4"/>
    <property type="match status" value="2"/>
</dbReference>
<comment type="caution">
    <text evidence="8">The sequence shown here is derived from an EMBL/GenBank/DDBJ whole genome shotgun (WGS) entry which is preliminary data.</text>
</comment>
<evidence type="ECO:0000259" key="7">
    <source>
        <dbReference type="PROSITE" id="PS50048"/>
    </source>
</evidence>
<accession>A0ABR1UV32</accession>
<organism evidence="8 9">
    <name type="scientific">Apiospora hydei</name>
    <dbReference type="NCBI Taxonomy" id="1337664"/>
    <lineage>
        <taxon>Eukaryota</taxon>
        <taxon>Fungi</taxon>
        <taxon>Dikarya</taxon>
        <taxon>Ascomycota</taxon>
        <taxon>Pezizomycotina</taxon>
        <taxon>Sordariomycetes</taxon>
        <taxon>Xylariomycetidae</taxon>
        <taxon>Amphisphaeriales</taxon>
        <taxon>Apiosporaceae</taxon>
        <taxon>Apiospora</taxon>
    </lineage>
</organism>
<evidence type="ECO:0000256" key="5">
    <source>
        <dbReference type="ARBA" id="ARBA00023242"/>
    </source>
</evidence>
<name>A0ABR1UV32_9PEZI</name>
<keyword evidence="3" id="KW-0805">Transcription regulation</keyword>
<keyword evidence="2" id="KW-0479">Metal-binding</keyword>
<sequence length="840" mass="93056">MSPRFPLVPEPGSLVTFPPNPAIFPTSAFLFLSPLSRPFRRRRQFLGSGLIGPQIACVCHGDGRREPQVAEKDTAAEIAAEAAVSDPANHRPPPKQSDPSNPRKTCQPCRLRKVRCLQGDGASCANCDRLGFTCSFQAASPQGDGDNGSASSMTLPRRRVRLACSNCHSRKARCSGEMPTCKRCQSQGIECIYRPTKRSGTLTTPAPGQAGDSEHESVSSEPPEKRRHVHSGSNASHGDYATANRASAHGPWSMNHDPSITFPDEALINRTFDNYFKHVHHVPVFSFLHRASLMQRYHAGMMDRALLLALVGITSLLTDLGPGTREYGSKCIDECQKMILADMENPSTIKIQAMVFIMKYRMLTQRFTSAFMLASVAGRASYALRLNYENPNLCFLARESRRRLMWAFMTIDSGINGGYPDFTLLPSEALHIQLPCNERNFEFDLPQITEHLRPIPTKPFPDDVGSLALHVRLLWIRSRILYCTKNVLAMPETELRELPKLVDVLAQELNGFNEHLPASFRFSDNNVKLRAYSPRLCVFIMIHVWWRQCHCDLYRIVLVGLKEALPRSSLERLPPQFVELCQRQCYEHALAMADIFRVVLSLDGGLPVTDLDLPVCAYQCARMLFFAHHMAGLQFQISADQVNEHSQRCLQIARHMSHIPAVQTILSDLEKLIARGFSTSTTPSHPSSPDFARASIPTQQILSRHNPIQLMGITDENEIPARSAGMVASPSIHGAIASPLTHGHGGTPILQTPLSQSTPPTTAARAAAFADQMPGAHHLTMPRPHLAPVDPPEGLDNNNAFEGAMDGFDFNMESFGNTGAEAVSWFSNEWLGNEYSQTTA</sequence>
<feature type="region of interest" description="Disordered" evidence="6">
    <location>
        <begin position="197"/>
        <end position="252"/>
    </location>
</feature>
<feature type="region of interest" description="Disordered" evidence="6">
    <location>
        <begin position="81"/>
        <end position="106"/>
    </location>
</feature>
<dbReference type="RefSeq" id="XP_066661372.1">
    <property type="nucleotide sequence ID" value="XM_066819184.1"/>
</dbReference>
<evidence type="ECO:0000256" key="1">
    <source>
        <dbReference type="ARBA" id="ARBA00004123"/>
    </source>
</evidence>
<evidence type="ECO:0000313" key="9">
    <source>
        <dbReference type="Proteomes" id="UP001433268"/>
    </source>
</evidence>
<dbReference type="EMBL" id="JAQQWN010000010">
    <property type="protein sequence ID" value="KAK8062773.1"/>
    <property type="molecule type" value="Genomic_DNA"/>
</dbReference>
<dbReference type="Pfam" id="PF00172">
    <property type="entry name" value="Zn_clus"/>
    <property type="match status" value="2"/>
</dbReference>
<dbReference type="CDD" id="cd12148">
    <property type="entry name" value="fungal_TF_MHR"/>
    <property type="match status" value="1"/>
</dbReference>
<dbReference type="SMART" id="SM00066">
    <property type="entry name" value="GAL4"/>
    <property type="match status" value="2"/>
</dbReference>
<proteinExistence type="predicted"/>
<feature type="domain" description="Zn(2)-C6 fungal-type" evidence="7">
    <location>
        <begin position="163"/>
        <end position="193"/>
    </location>
</feature>
<feature type="compositionally biased region" description="Basic and acidic residues" evidence="6">
    <location>
        <begin position="212"/>
        <end position="224"/>
    </location>
</feature>
<dbReference type="InterPro" id="IPR050815">
    <property type="entry name" value="TF_fung"/>
</dbReference>
<evidence type="ECO:0000256" key="6">
    <source>
        <dbReference type="SAM" id="MobiDB-lite"/>
    </source>
</evidence>